<organism evidence="2 3">
    <name type="scientific">Catenaria anguillulae PL171</name>
    <dbReference type="NCBI Taxonomy" id="765915"/>
    <lineage>
        <taxon>Eukaryota</taxon>
        <taxon>Fungi</taxon>
        <taxon>Fungi incertae sedis</taxon>
        <taxon>Blastocladiomycota</taxon>
        <taxon>Blastocladiomycetes</taxon>
        <taxon>Blastocladiales</taxon>
        <taxon>Catenariaceae</taxon>
        <taxon>Catenaria</taxon>
    </lineage>
</organism>
<evidence type="ECO:0000313" key="3">
    <source>
        <dbReference type="Proteomes" id="UP000193411"/>
    </source>
</evidence>
<keyword evidence="3" id="KW-1185">Reference proteome</keyword>
<evidence type="ECO:0000313" key="2">
    <source>
        <dbReference type="EMBL" id="ORZ34173.1"/>
    </source>
</evidence>
<feature type="region of interest" description="Disordered" evidence="1">
    <location>
        <begin position="107"/>
        <end position="142"/>
    </location>
</feature>
<accession>A0A1Y2HKF3</accession>
<dbReference type="AlphaFoldDB" id="A0A1Y2HKF3"/>
<evidence type="ECO:0000256" key="1">
    <source>
        <dbReference type="SAM" id="MobiDB-lite"/>
    </source>
</evidence>
<dbReference type="Proteomes" id="UP000193411">
    <property type="component" value="Unassembled WGS sequence"/>
</dbReference>
<name>A0A1Y2HKF3_9FUNG</name>
<gene>
    <name evidence="2" type="ORF">BCR44DRAFT_39016</name>
</gene>
<proteinExistence type="predicted"/>
<feature type="compositionally biased region" description="Basic and acidic residues" evidence="1">
    <location>
        <begin position="60"/>
        <end position="71"/>
    </location>
</feature>
<feature type="compositionally biased region" description="Low complexity" evidence="1">
    <location>
        <begin position="1"/>
        <end position="19"/>
    </location>
</feature>
<feature type="region of interest" description="Disordered" evidence="1">
    <location>
        <begin position="1"/>
        <end position="86"/>
    </location>
</feature>
<sequence length="735" mass="81269">MNGAASSFSSLSSSTPTTSYRGTVTSPKMNNHTNGFSPQDARFGGPPPGAAMVPPSLSDRYTRDRFGHDDSIDPPPLGRAHSFSNAGTHAANGNGFINHGKYGGPAMRTNSYPSTSVAGHGKEVSRGQRYRPSGSYDQEKYGGNEILGHQDAWLTDRPILWASDPFPSYLVSRFIGPKGEYITKLNDMCPGVVISIVAMPDDPDQLFNLFHVYPRLNRDEDVVSESLKRARAIIVSILSAVFVRFPSDLRHVLCVADKSQQLVWLRVSESLSSLAANLDSMPPLYTPIPCDQKHLDMLKQQGSVGRLDELSLDELADALNLFDDAKEDADPAASTRLVHNQCMTISTDPVSSHWDKTATCLATKLMNVRQFYWNMRPKFALKAVIGMHVYTQHNIMGPLSLSLPTGTNPTGSPFESAHLPGALDRGELKASMFTTLHPGTLRAVVQMMPSLGCTTTNRDREKVTVYYVMKHDPTNPIPMGYNPVYTFRATFVFDRTLDKYVLSRKGLHIRSADISKYTMVDLSRPVRSVPVAYRIMQAMQHLVQPKDVYASADAFAMLDALERYINGNLAELKHPTPVGQSLANRRAHALEEMPVEFAGKLSELTIRHRRRVKFRKGPVDISVNHLTYYYRRDRWDAASGTVLDPVTGRPIPHPTSVYIKLKHVQYAKEMEGKADREVFAQSKAHVIELCKVAHEVCDQVQHFVDKEMSARAAKAAATAAAGKVGSAVTTTLAKQ</sequence>
<reference evidence="2 3" key="1">
    <citation type="submission" date="2016-07" db="EMBL/GenBank/DDBJ databases">
        <title>Pervasive Adenine N6-methylation of Active Genes in Fungi.</title>
        <authorList>
            <consortium name="DOE Joint Genome Institute"/>
            <person name="Mondo S.J."/>
            <person name="Dannebaum R.O."/>
            <person name="Kuo R.C."/>
            <person name="Labutti K."/>
            <person name="Haridas S."/>
            <person name="Kuo A."/>
            <person name="Salamov A."/>
            <person name="Ahrendt S.R."/>
            <person name="Lipzen A."/>
            <person name="Sullivan W."/>
            <person name="Andreopoulos W.B."/>
            <person name="Clum A."/>
            <person name="Lindquist E."/>
            <person name="Daum C."/>
            <person name="Ramamoorthy G.K."/>
            <person name="Gryganskyi A."/>
            <person name="Culley D."/>
            <person name="Magnuson J.K."/>
            <person name="James T.Y."/>
            <person name="O'Malley M.A."/>
            <person name="Stajich J.E."/>
            <person name="Spatafora J.W."/>
            <person name="Visel A."/>
            <person name="Grigoriev I.V."/>
        </authorList>
    </citation>
    <scope>NUCLEOTIDE SEQUENCE [LARGE SCALE GENOMIC DNA]</scope>
    <source>
        <strain evidence="2 3">PL171</strain>
    </source>
</reference>
<protein>
    <submittedName>
        <fullName evidence="2">Uncharacterized protein</fullName>
    </submittedName>
</protein>
<dbReference type="EMBL" id="MCFL01000030">
    <property type="protein sequence ID" value="ORZ34173.1"/>
    <property type="molecule type" value="Genomic_DNA"/>
</dbReference>
<feature type="compositionally biased region" description="Polar residues" evidence="1">
    <location>
        <begin position="20"/>
        <end position="37"/>
    </location>
</feature>
<feature type="compositionally biased region" description="Polar residues" evidence="1">
    <location>
        <begin position="108"/>
        <end position="117"/>
    </location>
</feature>
<comment type="caution">
    <text evidence="2">The sequence shown here is derived from an EMBL/GenBank/DDBJ whole genome shotgun (WGS) entry which is preliminary data.</text>
</comment>